<proteinExistence type="predicted"/>
<evidence type="ECO:0000259" key="1">
    <source>
        <dbReference type="PROSITE" id="PS51819"/>
    </source>
</evidence>
<dbReference type="GO" id="GO:0051213">
    <property type="term" value="F:dioxygenase activity"/>
    <property type="evidence" value="ECO:0007669"/>
    <property type="project" value="UniProtKB-KW"/>
</dbReference>
<dbReference type="EMBL" id="SLXQ01000007">
    <property type="protein sequence ID" value="TCP50966.1"/>
    <property type="molecule type" value="Genomic_DNA"/>
</dbReference>
<dbReference type="InterPro" id="IPR004360">
    <property type="entry name" value="Glyas_Fos-R_dOase_dom"/>
</dbReference>
<dbReference type="GO" id="GO:0016829">
    <property type="term" value="F:lyase activity"/>
    <property type="evidence" value="ECO:0007669"/>
    <property type="project" value="UniProtKB-KW"/>
</dbReference>
<feature type="domain" description="VOC" evidence="1">
    <location>
        <begin position="4"/>
        <end position="128"/>
    </location>
</feature>
<keyword evidence="3" id="KW-1185">Reference proteome</keyword>
<evidence type="ECO:0000313" key="3">
    <source>
        <dbReference type="Proteomes" id="UP000294911"/>
    </source>
</evidence>
<dbReference type="Gene3D" id="3.10.180.10">
    <property type="entry name" value="2,3-Dihydroxybiphenyl 1,2-Dioxygenase, domain 1"/>
    <property type="match status" value="1"/>
</dbReference>
<protein>
    <submittedName>
        <fullName evidence="2">Catechol 2,3-dioxygenase-like lactoylglutathione lyase family enzyme</fullName>
    </submittedName>
</protein>
<dbReference type="AlphaFoldDB" id="A0A4V6NRA4"/>
<dbReference type="RefSeq" id="WP_243659028.1">
    <property type="nucleotide sequence ID" value="NZ_SLXQ01000007.1"/>
</dbReference>
<evidence type="ECO:0000313" key="2">
    <source>
        <dbReference type="EMBL" id="TCP50966.1"/>
    </source>
</evidence>
<dbReference type="Pfam" id="PF00903">
    <property type="entry name" value="Glyoxalase"/>
    <property type="match status" value="1"/>
</dbReference>
<dbReference type="InterPro" id="IPR037523">
    <property type="entry name" value="VOC_core"/>
</dbReference>
<keyword evidence="2" id="KW-0456">Lyase</keyword>
<dbReference type="PROSITE" id="PS51819">
    <property type="entry name" value="VOC"/>
    <property type="match status" value="1"/>
</dbReference>
<comment type="caution">
    <text evidence="2">The sequence shown here is derived from an EMBL/GenBank/DDBJ whole genome shotgun (WGS) entry which is preliminary data.</text>
</comment>
<dbReference type="SUPFAM" id="SSF54593">
    <property type="entry name" value="Glyoxalase/Bleomycin resistance protein/Dihydroxybiphenyl dioxygenase"/>
    <property type="match status" value="1"/>
</dbReference>
<dbReference type="Proteomes" id="UP000294911">
    <property type="component" value="Unassembled WGS sequence"/>
</dbReference>
<sequence length="152" mass="16628">MTISLDHTIVPARDKHAAAEFLGNVLGLEVTTDPGGYFAQLTLANGVTLDYYDGPGFQSGFPSLHWAFVVTDEEFDAAMGRLIEAGVRYYALPHQPDETAHQVSYSARGHRGVYFPDPEGHGMELLTATEDPADEWWVGDYRNATAAELPKG</sequence>
<keyword evidence="2" id="KW-0223">Dioxygenase</keyword>
<reference evidence="2 3" key="1">
    <citation type="submission" date="2019-03" db="EMBL/GenBank/DDBJ databases">
        <title>Genomic Encyclopedia of Type Strains, Phase IV (KMG-IV): sequencing the most valuable type-strain genomes for metagenomic binning, comparative biology and taxonomic classification.</title>
        <authorList>
            <person name="Goeker M."/>
        </authorList>
    </citation>
    <scope>NUCLEOTIDE SEQUENCE [LARGE SCALE GENOMIC DNA]</scope>
    <source>
        <strain evidence="2 3">DSM 45765</strain>
    </source>
</reference>
<dbReference type="InterPro" id="IPR029068">
    <property type="entry name" value="Glyas_Bleomycin-R_OHBP_Dase"/>
</dbReference>
<keyword evidence="2" id="KW-0560">Oxidoreductase</keyword>
<gene>
    <name evidence="2" type="ORF">EV191_107230</name>
</gene>
<organism evidence="2 3">
    <name type="scientific">Tamaricihabitans halophyticus</name>
    <dbReference type="NCBI Taxonomy" id="1262583"/>
    <lineage>
        <taxon>Bacteria</taxon>
        <taxon>Bacillati</taxon>
        <taxon>Actinomycetota</taxon>
        <taxon>Actinomycetes</taxon>
        <taxon>Pseudonocardiales</taxon>
        <taxon>Pseudonocardiaceae</taxon>
        <taxon>Tamaricihabitans</taxon>
    </lineage>
</organism>
<accession>A0A4V6NRA4</accession>
<name>A0A4V6NRA4_9PSEU</name>